<dbReference type="EMBL" id="VIFK01000008">
    <property type="protein sequence ID" value="TQF00634.1"/>
    <property type="molecule type" value="Genomic_DNA"/>
</dbReference>
<accession>A0A540VWZ7</accession>
<name>A0A540VWZ7_9GAMM</name>
<gene>
    <name evidence="1" type="ORF">FKY71_02610</name>
</gene>
<proteinExistence type="predicted"/>
<sequence length="242" mass="27258">CFEAFPFPVLNDTESARISELAEKIDAHRKRQKSSHESLTLTAIYNVLEKLRAGEKLTDKEKVIHQQGLVSLLREHHDDLDRAVFEAYGWSDLADKLVGRPGATAPLPNKPAEQAEAEEELLMRLVELNKQRAEEESRGIVRWLRPEYQAPDAVQTEVDIAPKAATAKPEAVTSKRKGTFPKAIPDQLRVLREALTERSHTTESLAEMFKRKPMKSVEEGLLSLTAVGVAEFESETQTWHLV</sequence>
<feature type="non-terminal residue" evidence="1">
    <location>
        <position position="1"/>
    </location>
</feature>
<dbReference type="Proteomes" id="UP000315400">
    <property type="component" value="Unassembled WGS sequence"/>
</dbReference>
<keyword evidence="1" id="KW-0489">Methyltransferase</keyword>
<evidence type="ECO:0000313" key="2">
    <source>
        <dbReference type="Proteomes" id="UP000315400"/>
    </source>
</evidence>
<organism evidence="1 2">
    <name type="scientific">Spiribacter salinus</name>
    <dbReference type="NCBI Taxonomy" id="1335746"/>
    <lineage>
        <taxon>Bacteria</taxon>
        <taxon>Pseudomonadati</taxon>
        <taxon>Pseudomonadota</taxon>
        <taxon>Gammaproteobacteria</taxon>
        <taxon>Chromatiales</taxon>
        <taxon>Ectothiorhodospiraceae</taxon>
        <taxon>Spiribacter</taxon>
    </lineage>
</organism>
<dbReference type="AlphaFoldDB" id="A0A540VWZ7"/>
<dbReference type="GO" id="GO:0032259">
    <property type="term" value="P:methylation"/>
    <property type="evidence" value="ECO:0007669"/>
    <property type="project" value="UniProtKB-KW"/>
</dbReference>
<protein>
    <submittedName>
        <fullName evidence="1">Class I SAM-dependent DNA methyltransferase</fullName>
    </submittedName>
</protein>
<comment type="caution">
    <text evidence="1">The sequence shown here is derived from an EMBL/GenBank/DDBJ whole genome shotgun (WGS) entry which is preliminary data.</text>
</comment>
<reference evidence="1 2" key="1">
    <citation type="submission" date="2019-06" db="EMBL/GenBank/DDBJ databases">
        <title>Metagenome assembled Genome of Spiribacter salinus SL48-SHIP from the microbial mat of Salt Lake 48 (Novosibirsk region, Russia).</title>
        <authorList>
            <person name="Shipova A."/>
            <person name="Rozanov A.S."/>
            <person name="Bryanskaya A.V."/>
            <person name="Peltek S.E."/>
        </authorList>
    </citation>
    <scope>NUCLEOTIDE SEQUENCE [LARGE SCALE GENOMIC DNA]</scope>
    <source>
        <strain evidence="1">SL48-SHIP-2</strain>
    </source>
</reference>
<keyword evidence="1" id="KW-0808">Transferase</keyword>
<dbReference type="GO" id="GO:0008168">
    <property type="term" value="F:methyltransferase activity"/>
    <property type="evidence" value="ECO:0007669"/>
    <property type="project" value="UniProtKB-KW"/>
</dbReference>
<evidence type="ECO:0000313" key="1">
    <source>
        <dbReference type="EMBL" id="TQF00634.1"/>
    </source>
</evidence>